<name>W6UAA7_ECHGR</name>
<sequence>MLLIMTVLLCMAYCTAKGEKIELWGSRVVGIPKGQWKTMQFRFEKRWTVYITVDEVTLQKRLDVFEGQEFDTPLSTTLFLPYCNLSPPAEGIEVNIFSCLNTSFKVSNNR</sequence>
<dbReference type="AlphaFoldDB" id="W6UAA7"/>
<feature type="chain" id="PRO_5004882657" evidence="1">
    <location>
        <begin position="19"/>
        <end position="110"/>
    </location>
</feature>
<gene>
    <name evidence="2" type="ORF">EGR_07101</name>
</gene>
<dbReference type="GeneID" id="36342816"/>
<dbReference type="EMBL" id="APAU02000070">
    <property type="protein sequence ID" value="EUB57995.1"/>
    <property type="molecule type" value="Genomic_DNA"/>
</dbReference>
<proteinExistence type="predicted"/>
<protein>
    <submittedName>
        <fullName evidence="2">Uncharacterized protein</fullName>
    </submittedName>
</protein>
<organism evidence="2 3">
    <name type="scientific">Echinococcus granulosus</name>
    <name type="common">Hydatid tapeworm</name>
    <dbReference type="NCBI Taxonomy" id="6210"/>
    <lineage>
        <taxon>Eukaryota</taxon>
        <taxon>Metazoa</taxon>
        <taxon>Spiralia</taxon>
        <taxon>Lophotrochozoa</taxon>
        <taxon>Platyhelminthes</taxon>
        <taxon>Cestoda</taxon>
        <taxon>Eucestoda</taxon>
        <taxon>Cyclophyllidea</taxon>
        <taxon>Taeniidae</taxon>
        <taxon>Echinococcus</taxon>
        <taxon>Echinococcus granulosus group</taxon>
    </lineage>
</organism>
<dbReference type="KEGG" id="egl:EGR_07101"/>
<keyword evidence="1" id="KW-0732">Signal</keyword>
<dbReference type="CTD" id="36342816"/>
<keyword evidence="3" id="KW-1185">Reference proteome</keyword>
<dbReference type="RefSeq" id="XP_024349191.1">
    <property type="nucleotide sequence ID" value="XM_024496350.1"/>
</dbReference>
<dbReference type="Proteomes" id="UP000019149">
    <property type="component" value="Unassembled WGS sequence"/>
</dbReference>
<evidence type="ECO:0000256" key="1">
    <source>
        <dbReference type="SAM" id="SignalP"/>
    </source>
</evidence>
<evidence type="ECO:0000313" key="3">
    <source>
        <dbReference type="Proteomes" id="UP000019149"/>
    </source>
</evidence>
<reference evidence="2 3" key="1">
    <citation type="journal article" date="2013" name="Nat. Genet.">
        <title>The genome of the hydatid tapeworm Echinococcus granulosus.</title>
        <authorList>
            <person name="Zheng H."/>
            <person name="Zhang W."/>
            <person name="Zhang L."/>
            <person name="Zhang Z."/>
            <person name="Li J."/>
            <person name="Lu G."/>
            <person name="Zhu Y."/>
            <person name="Wang Y."/>
            <person name="Huang Y."/>
            <person name="Liu J."/>
            <person name="Kang H."/>
            <person name="Chen J."/>
            <person name="Wang L."/>
            <person name="Chen A."/>
            <person name="Yu S."/>
            <person name="Gao Z."/>
            <person name="Jin L."/>
            <person name="Gu W."/>
            <person name="Wang Z."/>
            <person name="Zhao L."/>
            <person name="Shi B."/>
            <person name="Wen H."/>
            <person name="Lin R."/>
            <person name="Jones M.K."/>
            <person name="Brejova B."/>
            <person name="Vinar T."/>
            <person name="Zhao G."/>
            <person name="McManus D.P."/>
            <person name="Chen Z."/>
            <person name="Zhou Y."/>
            <person name="Wang S."/>
        </authorList>
    </citation>
    <scope>NUCLEOTIDE SEQUENCE [LARGE SCALE GENOMIC DNA]</scope>
</reference>
<accession>W6UAA7</accession>
<feature type="signal peptide" evidence="1">
    <location>
        <begin position="1"/>
        <end position="18"/>
    </location>
</feature>
<evidence type="ECO:0000313" key="2">
    <source>
        <dbReference type="EMBL" id="EUB57995.1"/>
    </source>
</evidence>
<comment type="caution">
    <text evidence="2">The sequence shown here is derived from an EMBL/GenBank/DDBJ whole genome shotgun (WGS) entry which is preliminary data.</text>
</comment>